<dbReference type="GO" id="GO:0022857">
    <property type="term" value="F:transmembrane transporter activity"/>
    <property type="evidence" value="ECO:0007669"/>
    <property type="project" value="InterPro"/>
</dbReference>
<evidence type="ECO:0000256" key="4">
    <source>
        <dbReference type="ARBA" id="ARBA00022519"/>
    </source>
</evidence>
<keyword evidence="8 12" id="KW-0472">Membrane</keyword>
<feature type="transmembrane region" description="Helical" evidence="12">
    <location>
        <begin position="43"/>
        <end position="60"/>
    </location>
</feature>
<evidence type="ECO:0000256" key="12">
    <source>
        <dbReference type="SAM" id="Phobius"/>
    </source>
</evidence>
<keyword evidence="5" id="KW-0762">Sugar transport</keyword>
<evidence type="ECO:0000256" key="10">
    <source>
        <dbReference type="ARBA" id="ARBA00035686"/>
    </source>
</evidence>
<evidence type="ECO:0000256" key="2">
    <source>
        <dbReference type="ARBA" id="ARBA00022448"/>
    </source>
</evidence>
<evidence type="ECO:0000256" key="11">
    <source>
        <dbReference type="SAM" id="MobiDB-lite"/>
    </source>
</evidence>
<keyword evidence="4" id="KW-0997">Cell inner membrane</keyword>
<evidence type="ECO:0000313" key="13">
    <source>
        <dbReference type="EMBL" id="AFK15674.1"/>
    </source>
</evidence>
<dbReference type="KEGG" id="coe:CP258_00095"/>
<feature type="transmembrane region" description="Helical" evidence="12">
    <location>
        <begin position="209"/>
        <end position="228"/>
    </location>
</feature>
<dbReference type="RefSeq" id="WP_014732865.1">
    <property type="nucleotide sequence ID" value="NC_017945.3"/>
</dbReference>
<gene>
    <name evidence="13" type="ORF">CP258_00095</name>
</gene>
<keyword evidence="3" id="KW-1003">Cell membrane</keyword>
<evidence type="ECO:0000256" key="5">
    <source>
        <dbReference type="ARBA" id="ARBA00022597"/>
    </source>
</evidence>
<evidence type="ECO:0000256" key="3">
    <source>
        <dbReference type="ARBA" id="ARBA00022475"/>
    </source>
</evidence>
<feature type="transmembrane region" description="Helical" evidence="12">
    <location>
        <begin position="148"/>
        <end position="168"/>
    </location>
</feature>
<dbReference type="Proteomes" id="UP000006465">
    <property type="component" value="Chromosome"/>
</dbReference>
<evidence type="ECO:0000256" key="7">
    <source>
        <dbReference type="ARBA" id="ARBA00022989"/>
    </source>
</evidence>
<comment type="function">
    <text evidence="9">Part of the binding-protein-dependent transport system for D-xylose. Probably responsible for the translocation of the substrate across the membrane.</text>
</comment>
<evidence type="ECO:0000256" key="8">
    <source>
        <dbReference type="ARBA" id="ARBA00023136"/>
    </source>
</evidence>
<feature type="region of interest" description="Disordered" evidence="11">
    <location>
        <begin position="1"/>
        <end position="24"/>
    </location>
</feature>
<feature type="transmembrane region" description="Helical" evidence="12">
    <location>
        <begin position="337"/>
        <end position="356"/>
    </location>
</feature>
<keyword evidence="7 12" id="KW-1133">Transmembrane helix</keyword>
<dbReference type="InterPro" id="IPR001851">
    <property type="entry name" value="ABC_transp_permease"/>
</dbReference>
<reference evidence="13 14" key="1">
    <citation type="journal article" date="2013" name="J. Biotechnol.">
        <title>Genome sequence of Corynebacterium pseudotuberculosis biovar equi strain 258 and prediction of antigenic targets to improve biotechnological vaccine production.</title>
        <authorList>
            <person name="Soares S.C."/>
            <person name="Trost E."/>
            <person name="Ramos R.T."/>
            <person name="Carneiro A.R."/>
            <person name="Santos A.R."/>
            <person name="Pinto A.C."/>
            <person name="Barbosa E."/>
            <person name="Aburjaile F."/>
            <person name="Ali A."/>
            <person name="Diniz C.A."/>
            <person name="Hassan S.S."/>
            <person name="Fiaux K."/>
            <person name="Guimaraes L.C."/>
            <person name="Bakhtiar S.M."/>
            <person name="Pereira U."/>
            <person name="Almeida S.S."/>
            <person name="Abreu V.A."/>
            <person name="Rocha F.S."/>
            <person name="Dorella F.A."/>
            <person name="Miyoshi A."/>
            <person name="Silva A."/>
            <person name="Azevedo V."/>
            <person name="Tauch A."/>
        </authorList>
    </citation>
    <scope>NUCLEOTIDE SEQUENCE [LARGE SCALE GENOMIC DNA]</scope>
    <source>
        <strain evidence="13 14">258</strain>
    </source>
</reference>
<dbReference type="Pfam" id="PF02653">
    <property type="entry name" value="BPD_transp_2"/>
    <property type="match status" value="1"/>
</dbReference>
<keyword evidence="2" id="KW-0813">Transport</keyword>
<accession>A0AAU8PIR7</accession>
<feature type="transmembrane region" description="Helical" evidence="12">
    <location>
        <begin position="288"/>
        <end position="317"/>
    </location>
</feature>
<evidence type="ECO:0000256" key="1">
    <source>
        <dbReference type="ARBA" id="ARBA00004651"/>
    </source>
</evidence>
<feature type="transmembrane region" description="Helical" evidence="12">
    <location>
        <begin position="248"/>
        <end position="267"/>
    </location>
</feature>
<keyword evidence="6 12" id="KW-0812">Transmembrane</keyword>
<dbReference type="GO" id="GO:0005886">
    <property type="term" value="C:plasma membrane"/>
    <property type="evidence" value="ECO:0007669"/>
    <property type="project" value="UniProtKB-SubCell"/>
</dbReference>
<evidence type="ECO:0000256" key="6">
    <source>
        <dbReference type="ARBA" id="ARBA00022692"/>
    </source>
</evidence>
<protein>
    <recommendedName>
        <fullName evidence="10">Xylose transport system permease protein XylH</fullName>
    </recommendedName>
</protein>
<dbReference type="AlphaFoldDB" id="A0AAU8PIR7"/>
<organism evidence="13 14">
    <name type="scientific">Corynebacterium pseudotuberculosis 258</name>
    <dbReference type="NCBI Taxonomy" id="1168865"/>
    <lineage>
        <taxon>Bacteria</taxon>
        <taxon>Bacillati</taxon>
        <taxon>Actinomycetota</taxon>
        <taxon>Actinomycetes</taxon>
        <taxon>Mycobacteriales</taxon>
        <taxon>Corynebacteriaceae</taxon>
        <taxon>Corynebacterium</taxon>
    </lineage>
</organism>
<dbReference type="CDD" id="cd06579">
    <property type="entry name" value="TM_PBP1_transp_AraH_like"/>
    <property type="match status" value="1"/>
</dbReference>
<comment type="subcellular location">
    <subcellularLocation>
        <location evidence="1">Cell membrane</location>
        <topology evidence="1">Multi-pass membrane protein</topology>
    </subcellularLocation>
</comment>
<proteinExistence type="predicted"/>
<dbReference type="EMBL" id="CP003540">
    <property type="protein sequence ID" value="AFK15674.1"/>
    <property type="molecule type" value="Genomic_DNA"/>
</dbReference>
<evidence type="ECO:0000313" key="14">
    <source>
        <dbReference type="Proteomes" id="UP000006465"/>
    </source>
</evidence>
<sequence length="361" mass="38174">MIIPRPTAQSAAASTADVGTATKSDDRLRRRTGFSALIRRPEFASLLGAVAIFVLFLSVAPSFRSIDALTTVLYASSTLGIVAVSVGLLMIGSEFDLSSGVAVTTAALAATMLNYNLHLNSWVGALLSLFIALAIGALNGYLVTKTGIDSFLITLAAFLMLQGLNLAITKLVTSQVATPSIADMEGFPSAQKVFAGTVHIGSVSVRATVFWWIFFVAVGSWLLFKTRFGNWIFAVGGDANAARASGVPVARVKIILFMFVGFAAWFVGMHNLFTFDSIQAVQGVGNEFLYIIAAVIGGCAMTGGRGTIIGTAIGALIFGMTNQGIVYAGWNPDWFKFFLGAMLLFAVLTNTSFATLTKGRK</sequence>
<feature type="transmembrane region" description="Helical" evidence="12">
    <location>
        <begin position="72"/>
        <end position="91"/>
    </location>
</feature>
<dbReference type="PANTHER" id="PTHR32196:SF32">
    <property type="entry name" value="XYLOSE TRANSPORT SYSTEM PERMEASE PROTEIN XYLH"/>
    <property type="match status" value="1"/>
</dbReference>
<evidence type="ECO:0000256" key="9">
    <source>
        <dbReference type="ARBA" id="ARBA00035611"/>
    </source>
</evidence>
<feature type="transmembrane region" description="Helical" evidence="12">
    <location>
        <begin position="122"/>
        <end position="142"/>
    </location>
</feature>
<name>A0AAU8PIR7_CORPS</name>
<dbReference type="PANTHER" id="PTHR32196">
    <property type="entry name" value="ABC TRANSPORTER PERMEASE PROTEIN YPHD-RELATED-RELATED"/>
    <property type="match status" value="1"/>
</dbReference>